<accession>A0A432XSY1</accession>
<feature type="transmembrane region" description="Helical" evidence="6">
    <location>
        <begin position="6"/>
        <end position="31"/>
    </location>
</feature>
<evidence type="ECO:0000256" key="2">
    <source>
        <dbReference type="ARBA" id="ARBA00022475"/>
    </source>
</evidence>
<keyword evidence="3 6" id="KW-0812">Transmembrane</keyword>
<comment type="caution">
    <text evidence="8">The sequence shown here is derived from an EMBL/GenBank/DDBJ whole genome shotgun (WGS) entry which is preliminary data.</text>
</comment>
<dbReference type="InterPro" id="IPR018076">
    <property type="entry name" value="T2SS_GspF_dom"/>
</dbReference>
<evidence type="ECO:0000256" key="6">
    <source>
        <dbReference type="SAM" id="Phobius"/>
    </source>
</evidence>
<dbReference type="PANTHER" id="PTHR35007">
    <property type="entry name" value="INTEGRAL MEMBRANE PROTEIN-RELATED"/>
    <property type="match status" value="1"/>
</dbReference>
<keyword evidence="5 6" id="KW-0472">Membrane</keyword>
<feature type="transmembrane region" description="Helical" evidence="6">
    <location>
        <begin position="225"/>
        <end position="244"/>
    </location>
</feature>
<evidence type="ECO:0000256" key="5">
    <source>
        <dbReference type="ARBA" id="ARBA00023136"/>
    </source>
</evidence>
<evidence type="ECO:0000313" key="8">
    <source>
        <dbReference type="EMBL" id="RUO51773.1"/>
    </source>
</evidence>
<feature type="transmembrane region" description="Helical" evidence="6">
    <location>
        <begin position="58"/>
        <end position="77"/>
    </location>
</feature>
<feature type="domain" description="Type II secretion system protein GspF" evidence="7">
    <location>
        <begin position="116"/>
        <end position="240"/>
    </location>
</feature>
<dbReference type="Pfam" id="PF00482">
    <property type="entry name" value="T2SSF"/>
    <property type="match status" value="1"/>
</dbReference>
<name>A0A432XSY1_9GAMM</name>
<keyword evidence="4 6" id="KW-1133">Transmembrane helix</keyword>
<organism evidence="8 9">
    <name type="scientific">Pseudidiomarina homiensis</name>
    <dbReference type="NCBI Taxonomy" id="364198"/>
    <lineage>
        <taxon>Bacteria</taxon>
        <taxon>Pseudomonadati</taxon>
        <taxon>Pseudomonadota</taxon>
        <taxon>Gammaproteobacteria</taxon>
        <taxon>Alteromonadales</taxon>
        <taxon>Idiomarinaceae</taxon>
        <taxon>Pseudidiomarina</taxon>
    </lineage>
</organism>
<dbReference type="EMBL" id="PIPX01000004">
    <property type="protein sequence ID" value="RUO51773.1"/>
    <property type="molecule type" value="Genomic_DNA"/>
</dbReference>
<dbReference type="Gene3D" id="1.20.81.30">
    <property type="entry name" value="Type II secretion system (T2SS), domain F"/>
    <property type="match status" value="1"/>
</dbReference>
<evidence type="ECO:0000256" key="4">
    <source>
        <dbReference type="ARBA" id="ARBA00022989"/>
    </source>
</evidence>
<evidence type="ECO:0000256" key="1">
    <source>
        <dbReference type="ARBA" id="ARBA00004651"/>
    </source>
</evidence>
<dbReference type="AlphaFoldDB" id="A0A432XSY1"/>
<evidence type="ECO:0000256" key="3">
    <source>
        <dbReference type="ARBA" id="ARBA00022692"/>
    </source>
</evidence>
<feature type="transmembrane region" description="Helical" evidence="6">
    <location>
        <begin position="256"/>
        <end position="275"/>
    </location>
</feature>
<keyword evidence="9" id="KW-1185">Reference proteome</keyword>
<proteinExistence type="predicted"/>
<evidence type="ECO:0000259" key="7">
    <source>
        <dbReference type="Pfam" id="PF00482"/>
    </source>
</evidence>
<dbReference type="RefSeq" id="WP_126774123.1">
    <property type="nucleotide sequence ID" value="NZ_PIPX01000004.1"/>
</dbReference>
<gene>
    <name evidence="8" type="ORF">CWI70_12170</name>
</gene>
<dbReference type="OrthoDB" id="5611741at2"/>
<sequence length="287" mass="31749">MRVDEWLVVFFVTATAILALGLATWGGIAIYRDARQQIEQHAEASLAVFLIFLPMRQFWYGVLLLTSLIALITLLLTHDWRSMMLTMVVSVGALPLLRNVLHQKRTAQIEQQLPEALRLLANSLHAGMGLASALALTAQQVPAPLATELSLIVQRQRTGETLESAFADFQRRAATSIVQFFGFIIVTSVRHGGQQADVLSRMAEAIQQQHYAQQRILSLSAQARLQGRVMFFLPLGLFFALKTVHQDATTLLLTTSAGQIVVVASVCLMAAGYFLTRRILGQFYVAD</sequence>
<dbReference type="Proteomes" id="UP000287649">
    <property type="component" value="Unassembled WGS sequence"/>
</dbReference>
<dbReference type="PANTHER" id="PTHR35007:SF2">
    <property type="entry name" value="PILUS ASSEMBLE PROTEIN"/>
    <property type="match status" value="1"/>
</dbReference>
<keyword evidence="2" id="KW-1003">Cell membrane</keyword>
<reference evidence="9" key="1">
    <citation type="journal article" date="2018" name="Front. Microbiol.">
        <title>Genome-Based Analysis Reveals the Taxonomy and Diversity of the Family Idiomarinaceae.</title>
        <authorList>
            <person name="Liu Y."/>
            <person name="Lai Q."/>
            <person name="Shao Z."/>
        </authorList>
    </citation>
    <scope>NUCLEOTIDE SEQUENCE [LARGE SCALE GENOMIC DNA]</scope>
    <source>
        <strain evidence="9">PO-M2</strain>
    </source>
</reference>
<comment type="subcellular location">
    <subcellularLocation>
        <location evidence="1">Cell membrane</location>
        <topology evidence="1">Multi-pass membrane protein</topology>
    </subcellularLocation>
</comment>
<dbReference type="GO" id="GO:0005886">
    <property type="term" value="C:plasma membrane"/>
    <property type="evidence" value="ECO:0007669"/>
    <property type="project" value="UniProtKB-SubCell"/>
</dbReference>
<protein>
    <recommendedName>
        <fullName evidence="7">Type II secretion system protein GspF domain-containing protein</fullName>
    </recommendedName>
</protein>
<dbReference type="InterPro" id="IPR042094">
    <property type="entry name" value="T2SS_GspF_sf"/>
</dbReference>
<evidence type="ECO:0000313" key="9">
    <source>
        <dbReference type="Proteomes" id="UP000287649"/>
    </source>
</evidence>